<name>A0AAV4WAS5_CAEEX</name>
<gene>
    <name evidence="1" type="ORF">CEXT_586301</name>
</gene>
<reference evidence="1 2" key="1">
    <citation type="submission" date="2021-06" db="EMBL/GenBank/DDBJ databases">
        <title>Caerostris extrusa draft genome.</title>
        <authorList>
            <person name="Kono N."/>
            <person name="Arakawa K."/>
        </authorList>
    </citation>
    <scope>NUCLEOTIDE SEQUENCE [LARGE SCALE GENOMIC DNA]</scope>
</reference>
<evidence type="ECO:0000313" key="2">
    <source>
        <dbReference type="Proteomes" id="UP001054945"/>
    </source>
</evidence>
<sequence length="74" mass="7906">MSSEPSKFIGGQCCCLHRHAGHDCPFVYQGVGPGKAVHVPAGLCSFSLSLHSTGVSSRYFYDPMWLSSSPDLSS</sequence>
<dbReference type="EMBL" id="BPLR01015869">
    <property type="protein sequence ID" value="GIY79314.1"/>
    <property type="molecule type" value="Genomic_DNA"/>
</dbReference>
<proteinExistence type="predicted"/>
<dbReference type="Proteomes" id="UP001054945">
    <property type="component" value="Unassembled WGS sequence"/>
</dbReference>
<keyword evidence="2" id="KW-1185">Reference proteome</keyword>
<dbReference type="AlphaFoldDB" id="A0AAV4WAS5"/>
<comment type="caution">
    <text evidence="1">The sequence shown here is derived from an EMBL/GenBank/DDBJ whole genome shotgun (WGS) entry which is preliminary data.</text>
</comment>
<evidence type="ECO:0000313" key="1">
    <source>
        <dbReference type="EMBL" id="GIY79314.1"/>
    </source>
</evidence>
<protein>
    <submittedName>
        <fullName evidence="1">Uncharacterized protein</fullName>
    </submittedName>
</protein>
<organism evidence="1 2">
    <name type="scientific">Caerostris extrusa</name>
    <name type="common">Bark spider</name>
    <name type="synonym">Caerostris bankana</name>
    <dbReference type="NCBI Taxonomy" id="172846"/>
    <lineage>
        <taxon>Eukaryota</taxon>
        <taxon>Metazoa</taxon>
        <taxon>Ecdysozoa</taxon>
        <taxon>Arthropoda</taxon>
        <taxon>Chelicerata</taxon>
        <taxon>Arachnida</taxon>
        <taxon>Araneae</taxon>
        <taxon>Araneomorphae</taxon>
        <taxon>Entelegynae</taxon>
        <taxon>Araneoidea</taxon>
        <taxon>Araneidae</taxon>
        <taxon>Caerostris</taxon>
    </lineage>
</organism>
<accession>A0AAV4WAS5</accession>